<organism evidence="9 10">
    <name type="scientific">Oceanobacillus arenosus</name>
    <dbReference type="NCBI Taxonomy" id="1229153"/>
    <lineage>
        <taxon>Bacteria</taxon>
        <taxon>Bacillati</taxon>
        <taxon>Bacillota</taxon>
        <taxon>Bacilli</taxon>
        <taxon>Bacillales</taxon>
        <taxon>Bacillaceae</taxon>
        <taxon>Oceanobacillus</taxon>
    </lineage>
</organism>
<evidence type="ECO:0000256" key="2">
    <source>
        <dbReference type="ARBA" id="ARBA00022448"/>
    </source>
</evidence>
<dbReference type="SUPFAM" id="SSF161098">
    <property type="entry name" value="MetI-like"/>
    <property type="match status" value="1"/>
</dbReference>
<dbReference type="InterPro" id="IPR035906">
    <property type="entry name" value="MetI-like_sf"/>
</dbReference>
<comment type="similarity">
    <text evidence="7">Belongs to the binding-protein-dependent transport system permease family.</text>
</comment>
<reference evidence="10" key="1">
    <citation type="submission" date="2017-11" db="EMBL/GenBank/DDBJ databases">
        <authorList>
            <person name="Zhu W."/>
        </authorList>
    </citation>
    <scope>NUCLEOTIDE SEQUENCE [LARGE SCALE GENOMIC DNA]</scope>
    <source>
        <strain evidence="10">CAU 1183</strain>
    </source>
</reference>
<dbReference type="GO" id="GO:0055085">
    <property type="term" value="P:transmembrane transport"/>
    <property type="evidence" value="ECO:0007669"/>
    <property type="project" value="InterPro"/>
</dbReference>
<keyword evidence="3" id="KW-1003">Cell membrane</keyword>
<dbReference type="PANTHER" id="PTHR30193">
    <property type="entry name" value="ABC TRANSPORTER PERMEASE PROTEIN"/>
    <property type="match status" value="1"/>
</dbReference>
<dbReference type="PANTHER" id="PTHR30193:SF37">
    <property type="entry name" value="INNER MEMBRANE ABC TRANSPORTER PERMEASE PROTEIN YCJO"/>
    <property type="match status" value="1"/>
</dbReference>
<keyword evidence="4 7" id="KW-0812">Transmembrane</keyword>
<feature type="transmembrane region" description="Helical" evidence="7">
    <location>
        <begin position="171"/>
        <end position="192"/>
    </location>
</feature>
<evidence type="ECO:0000256" key="6">
    <source>
        <dbReference type="ARBA" id="ARBA00023136"/>
    </source>
</evidence>
<evidence type="ECO:0000313" key="9">
    <source>
        <dbReference type="EMBL" id="RDW18345.1"/>
    </source>
</evidence>
<dbReference type="AlphaFoldDB" id="A0A3D8PTQ1"/>
<keyword evidence="2 7" id="KW-0813">Transport</keyword>
<feature type="transmembrane region" description="Helical" evidence="7">
    <location>
        <begin position="86"/>
        <end position="106"/>
    </location>
</feature>
<comment type="caution">
    <text evidence="9">The sequence shown here is derived from an EMBL/GenBank/DDBJ whole genome shotgun (WGS) entry which is preliminary data.</text>
</comment>
<dbReference type="RefSeq" id="WP_115773524.1">
    <property type="nucleotide sequence ID" value="NZ_PIOC01000017.1"/>
</dbReference>
<dbReference type="PROSITE" id="PS50928">
    <property type="entry name" value="ABC_TM1"/>
    <property type="match status" value="1"/>
</dbReference>
<dbReference type="EMBL" id="PIOC01000017">
    <property type="protein sequence ID" value="RDW18345.1"/>
    <property type="molecule type" value="Genomic_DNA"/>
</dbReference>
<dbReference type="OrthoDB" id="9809173at2"/>
<dbReference type="Gene3D" id="1.10.3720.10">
    <property type="entry name" value="MetI-like"/>
    <property type="match status" value="1"/>
</dbReference>
<feature type="transmembrane region" description="Helical" evidence="7">
    <location>
        <begin position="118"/>
        <end position="139"/>
    </location>
</feature>
<feature type="transmembrane region" description="Helical" evidence="7">
    <location>
        <begin position="212"/>
        <end position="234"/>
    </location>
</feature>
<evidence type="ECO:0000256" key="4">
    <source>
        <dbReference type="ARBA" id="ARBA00022692"/>
    </source>
</evidence>
<accession>A0A3D8PTQ1</accession>
<feature type="transmembrane region" description="Helical" evidence="7">
    <location>
        <begin position="20"/>
        <end position="42"/>
    </location>
</feature>
<dbReference type="InterPro" id="IPR051393">
    <property type="entry name" value="ABC_transporter_permease"/>
</dbReference>
<feature type="domain" description="ABC transmembrane type-1" evidence="8">
    <location>
        <begin position="81"/>
        <end position="295"/>
    </location>
</feature>
<dbReference type="InterPro" id="IPR000515">
    <property type="entry name" value="MetI-like"/>
</dbReference>
<keyword evidence="10" id="KW-1185">Reference proteome</keyword>
<keyword evidence="5 7" id="KW-1133">Transmembrane helix</keyword>
<dbReference type="GO" id="GO:0005886">
    <property type="term" value="C:plasma membrane"/>
    <property type="evidence" value="ECO:0007669"/>
    <property type="project" value="UniProtKB-SubCell"/>
</dbReference>
<name>A0A3D8PTQ1_9BACI</name>
<dbReference type="Proteomes" id="UP000257143">
    <property type="component" value="Unassembled WGS sequence"/>
</dbReference>
<comment type="subcellular location">
    <subcellularLocation>
        <location evidence="1 7">Cell membrane</location>
        <topology evidence="1 7">Multi-pass membrane protein</topology>
    </subcellularLocation>
</comment>
<evidence type="ECO:0000313" key="10">
    <source>
        <dbReference type="Proteomes" id="UP000257143"/>
    </source>
</evidence>
<protein>
    <submittedName>
        <fullName evidence="9">Sugar ABC transporter permease</fullName>
    </submittedName>
</protein>
<evidence type="ECO:0000259" key="8">
    <source>
        <dbReference type="PROSITE" id="PS50928"/>
    </source>
</evidence>
<evidence type="ECO:0000256" key="3">
    <source>
        <dbReference type="ARBA" id="ARBA00022475"/>
    </source>
</evidence>
<dbReference type="CDD" id="cd06261">
    <property type="entry name" value="TM_PBP2"/>
    <property type="match status" value="1"/>
</dbReference>
<keyword evidence="6 7" id="KW-0472">Membrane</keyword>
<dbReference type="Pfam" id="PF00528">
    <property type="entry name" value="BPD_transp_1"/>
    <property type="match status" value="1"/>
</dbReference>
<feature type="transmembrane region" description="Helical" evidence="7">
    <location>
        <begin position="277"/>
        <end position="298"/>
    </location>
</feature>
<proteinExistence type="inferred from homology"/>
<evidence type="ECO:0000256" key="5">
    <source>
        <dbReference type="ARBA" id="ARBA00022989"/>
    </source>
</evidence>
<gene>
    <name evidence="9" type="ORF">CWR48_12250</name>
</gene>
<evidence type="ECO:0000256" key="7">
    <source>
        <dbReference type="RuleBase" id="RU363032"/>
    </source>
</evidence>
<evidence type="ECO:0000256" key="1">
    <source>
        <dbReference type="ARBA" id="ARBA00004651"/>
    </source>
</evidence>
<sequence length="305" mass="35334">MKKFIKRDIDKPKLTIRTFLEPLLFLAPFLIGIIIFTVYPFINVLLISFQEGYNFLSQQFLSYGLENYRMIFQDENFINSLKNTGIYMFTVVPISTALAIIIAVLLNQKIKFNGVFQTAYFLPMVTSVTAVGLVWKWMYNFDYGIINYLLTLFNVDAINWLNDPKYNMPALIIYGIWSILPFTIILLLSGLQNINEQYYVAARADGAKPFRIFRRITVPLLAPTIGLVLIINIINTSKVFDELFPLFNGRPGSAYSLYTVVYYLYDMFYVKWELGPAAASATILFILVFILTMIQLFIQRKWSNY</sequence>